<evidence type="ECO:0000313" key="2">
    <source>
        <dbReference type="EMBL" id="RFC83095.1"/>
    </source>
</evidence>
<dbReference type="GO" id="GO:0018662">
    <property type="term" value="F:phenol 2-monooxygenase activity"/>
    <property type="evidence" value="ECO:0007669"/>
    <property type="project" value="UniProtKB-EC"/>
</dbReference>
<evidence type="ECO:0000313" key="4">
    <source>
        <dbReference type="Proteomes" id="UP001595455"/>
    </source>
</evidence>
<keyword evidence="4" id="KW-1185">Reference proteome</keyword>
<dbReference type="OrthoDB" id="5343663at2"/>
<gene>
    <name evidence="1" type="ORF">ACFODO_21075</name>
    <name evidence="2" type="ORF">C9E89_013285</name>
</gene>
<name>A0A371YNP1_9GAMM</name>
<accession>A0A371YNP1</accession>
<protein>
    <submittedName>
        <fullName evidence="1 2">Phenol hydroxylase</fullName>
        <ecNumber evidence="1">1.14.13.7</ecNumber>
    </submittedName>
</protein>
<dbReference type="EMBL" id="JBHRSF010000157">
    <property type="protein sequence ID" value="MFC2997692.1"/>
    <property type="molecule type" value="Genomic_DNA"/>
</dbReference>
<dbReference type="EC" id="1.14.13.7" evidence="1"/>
<proteinExistence type="predicted"/>
<organism evidence="2 3">
    <name type="scientific">Acinetobacter sichuanensis</name>
    <dbReference type="NCBI Taxonomy" id="2136183"/>
    <lineage>
        <taxon>Bacteria</taxon>
        <taxon>Pseudomonadati</taxon>
        <taxon>Pseudomonadota</taxon>
        <taxon>Gammaproteobacteria</taxon>
        <taxon>Moraxellales</taxon>
        <taxon>Moraxellaceae</taxon>
        <taxon>Acinetobacter</taxon>
    </lineage>
</organism>
<comment type="caution">
    <text evidence="2">The sequence shown here is derived from an EMBL/GenBank/DDBJ whole genome shotgun (WGS) entry which is preliminary data.</text>
</comment>
<dbReference type="InterPro" id="IPR006756">
    <property type="entry name" value="Phenol_hydroxylase"/>
</dbReference>
<dbReference type="Pfam" id="PF04663">
    <property type="entry name" value="Phenol_monoox"/>
    <property type="match status" value="1"/>
</dbReference>
<keyword evidence="1" id="KW-0560">Oxidoreductase</keyword>
<evidence type="ECO:0000313" key="3">
    <source>
        <dbReference type="Proteomes" id="UP000240957"/>
    </source>
</evidence>
<dbReference type="EMBL" id="PYIX02000022">
    <property type="protein sequence ID" value="RFC83095.1"/>
    <property type="molecule type" value="Genomic_DNA"/>
</dbReference>
<reference evidence="2 3" key="2">
    <citation type="submission" date="2018-08" db="EMBL/GenBank/DDBJ databases">
        <title>The draft genome of Acinetobacter sichuanensis strain WCHAc060041.</title>
        <authorList>
            <person name="Qin J."/>
            <person name="Feng Y."/>
            <person name="Zong Z."/>
        </authorList>
    </citation>
    <scope>NUCLEOTIDE SEQUENCE [LARGE SCALE GENOMIC DNA]</scope>
    <source>
        <strain evidence="2 3">WCHAc060041</strain>
    </source>
</reference>
<dbReference type="AlphaFoldDB" id="A0A371YNP1"/>
<dbReference type="RefSeq" id="WP_107008822.1">
    <property type="nucleotide sequence ID" value="NZ_JAVIDQ010000018.1"/>
</dbReference>
<dbReference type="Proteomes" id="UP001595455">
    <property type="component" value="Unassembled WGS sequence"/>
</dbReference>
<evidence type="ECO:0000313" key="1">
    <source>
        <dbReference type="EMBL" id="MFC2997692.1"/>
    </source>
</evidence>
<reference evidence="1" key="1">
    <citation type="journal article" date="2014" name="Int. J. Syst. Evol. Microbiol.">
        <title>Complete genome of a new Firmicutes species belonging to the dominant human colonic microbiota ('Ruminococcus bicirculans') reveals two chromosomes and a selective capacity to utilize plant glucans.</title>
        <authorList>
            <consortium name="NISC Comparative Sequencing Program"/>
            <person name="Wegmann U."/>
            <person name="Louis P."/>
            <person name="Goesmann A."/>
            <person name="Henrissat B."/>
            <person name="Duncan S.H."/>
            <person name="Flint H.J."/>
        </authorList>
    </citation>
    <scope>NUCLEOTIDE SEQUENCE</scope>
    <source>
        <strain evidence="1">KCTC 62575</strain>
    </source>
</reference>
<dbReference type="Gene3D" id="3.10.20.560">
    <property type="entry name" value="Phenol hydroxylase"/>
    <property type="match status" value="1"/>
</dbReference>
<reference evidence="4" key="3">
    <citation type="journal article" date="2019" name="Int. J. Syst. Evol. Microbiol.">
        <title>The Global Catalogue of Microorganisms (GCM) 10K type strain sequencing project: providing services to taxonomists for standard genome sequencing and annotation.</title>
        <authorList>
            <consortium name="The Broad Institute Genomics Platform"/>
            <consortium name="The Broad Institute Genome Sequencing Center for Infectious Disease"/>
            <person name="Wu L."/>
            <person name="Ma J."/>
        </authorList>
    </citation>
    <scope>NUCLEOTIDE SEQUENCE [LARGE SCALE GENOMIC DNA]</scope>
    <source>
        <strain evidence="4">KCTC 62575</strain>
    </source>
</reference>
<dbReference type="InterPro" id="IPR043010">
    <property type="entry name" value="Phenol_hydroxylase_sf"/>
</dbReference>
<dbReference type="Proteomes" id="UP000240957">
    <property type="component" value="Unassembled WGS sequence"/>
</dbReference>
<reference evidence="1" key="4">
    <citation type="submission" date="2024-09" db="EMBL/GenBank/DDBJ databases">
        <authorList>
            <person name="Sun Q."/>
            <person name="Mori K."/>
        </authorList>
    </citation>
    <scope>NUCLEOTIDE SEQUENCE</scope>
    <source>
        <strain evidence="1">KCTC 62575</strain>
    </source>
</reference>
<sequence length="120" mass="13868">MPVQAIQANYEFEARDQQKNYGDNILIYVGWDHHTLFCAAHALLVSPKQTLQDLIDQQITGGFHQHPEFEQIDWANVQFTLNRQRIANDFSKTLEELGFDHKSLLRFVTPNLNGYNGSHV</sequence>